<accession>A0A0L0C6K6</accession>
<feature type="compositionally biased region" description="Basic residues" evidence="3">
    <location>
        <begin position="419"/>
        <end position="432"/>
    </location>
</feature>
<name>A0A0L0C6K6_LUCCU</name>
<gene>
    <name evidence="4" type="ORF">FF38_03470</name>
</gene>
<dbReference type="STRING" id="7375.A0A0L0C6K6"/>
<comment type="similarity">
    <text evidence="1">Belongs to the dysbindin family.</text>
</comment>
<dbReference type="GO" id="GO:0005737">
    <property type="term" value="C:cytoplasm"/>
    <property type="evidence" value="ECO:0007669"/>
    <property type="project" value="InterPro"/>
</dbReference>
<feature type="compositionally biased region" description="Basic and acidic residues" evidence="3">
    <location>
        <begin position="315"/>
        <end position="342"/>
    </location>
</feature>
<organism evidence="4 5">
    <name type="scientific">Lucilia cuprina</name>
    <name type="common">Green bottle fly</name>
    <name type="synonym">Australian sheep blowfly</name>
    <dbReference type="NCBI Taxonomy" id="7375"/>
    <lineage>
        <taxon>Eukaryota</taxon>
        <taxon>Metazoa</taxon>
        <taxon>Ecdysozoa</taxon>
        <taxon>Arthropoda</taxon>
        <taxon>Hexapoda</taxon>
        <taxon>Insecta</taxon>
        <taxon>Pterygota</taxon>
        <taxon>Neoptera</taxon>
        <taxon>Endopterygota</taxon>
        <taxon>Diptera</taxon>
        <taxon>Brachycera</taxon>
        <taxon>Muscomorpha</taxon>
        <taxon>Oestroidea</taxon>
        <taxon>Calliphoridae</taxon>
        <taxon>Luciliinae</taxon>
        <taxon>Lucilia</taxon>
    </lineage>
</organism>
<evidence type="ECO:0000256" key="2">
    <source>
        <dbReference type="SAM" id="Coils"/>
    </source>
</evidence>
<keyword evidence="5" id="KW-1185">Reference proteome</keyword>
<feature type="compositionally biased region" description="Acidic residues" evidence="3">
    <location>
        <begin position="437"/>
        <end position="446"/>
    </location>
</feature>
<evidence type="ECO:0000313" key="5">
    <source>
        <dbReference type="Proteomes" id="UP000037069"/>
    </source>
</evidence>
<proteinExistence type="inferred from homology"/>
<sequence>MLSSLKKKFNNALQEASIITENLQQQYRQRVTTPESLSSSRSSLAASTLDLGVPSDVNIAAGCNLLAKYEDDWKIIHQNNVENAKKAQEVAKQIQTIEKSMTNHHVVMTDLIHCLAGIPGLVAKLKTCQETLNEVNNLSHIVDKELEKLEDLCEECELQEYILEKQCEISKYKQKKMEDLELFRQKVAAEHQQRIKDHEGNLRKIQKERQAVFDDAFRHDLEEFKQKGHIPTAAQFKLDKSCLKNFHKNGNVAISNFKNGGTVYLRKAIEELMREMDEYKELEKLPTERKKNPLGRPNKRFLGRTINSMMTHNKRQSDRNHQRCQRKLKELDDKKTRREFRNQARPARKSSDAESSNIISSDSEEEYTKKKSKSVKKKKKKRRKKKQKSSSSSSSTTSSSSSSSSSSSETESSSSSSNSKHKNRKKKRHKKPIKEEEYADDYYEDYPNERDYYVNPNMAYAVMAYNQMNHLLQQQQRAQQEMVKEELEDSVEIPSDLSLSDHSETGLNISLNSSSAEEDENGILTFKLSSDEEGNSPKSNEAKEDLNKKLNSPKESENSDRESIQSHISLESEDSHKVTKRECNEICLLSSSSSDSEDLEIIETIADKTNELLNSETNSKENAIANESLNKENDLNLEDESIGNVNIEELNEKNPALEEKEENEQKTLVIHEKCQNIDETNKVVEDIEANGKDKPIHITNNKETLTSMSMVDLTDE</sequence>
<evidence type="ECO:0000256" key="1">
    <source>
        <dbReference type="ARBA" id="ARBA00008686"/>
    </source>
</evidence>
<dbReference type="PANTHER" id="PTHR16294">
    <property type="entry name" value="DYSTROBREVIN BINDING PROTEIN 1 DYSBINDIN"/>
    <property type="match status" value="1"/>
</dbReference>
<feature type="compositionally biased region" description="Polar residues" evidence="3">
    <location>
        <begin position="505"/>
        <end position="515"/>
    </location>
</feature>
<feature type="region of interest" description="Disordered" evidence="3">
    <location>
        <begin position="473"/>
        <end position="576"/>
    </location>
</feature>
<dbReference type="PANTHER" id="PTHR16294:SF6">
    <property type="entry name" value="DYNAMIN N-TERMINAL DOMAIN-CONTAINING PROTEIN"/>
    <property type="match status" value="1"/>
</dbReference>
<feature type="region of interest" description="Disordered" evidence="3">
    <location>
        <begin position="283"/>
        <end position="447"/>
    </location>
</feature>
<feature type="compositionally biased region" description="Low complexity" evidence="3">
    <location>
        <begin position="389"/>
        <end position="418"/>
    </location>
</feature>
<dbReference type="OMA" id="ESIQSHI"/>
<feature type="coiled-coil region" evidence="2">
    <location>
        <begin position="135"/>
        <end position="208"/>
    </location>
</feature>
<dbReference type="OrthoDB" id="2445127at2759"/>
<evidence type="ECO:0000256" key="3">
    <source>
        <dbReference type="SAM" id="MobiDB-lite"/>
    </source>
</evidence>
<feature type="compositionally biased region" description="Basic and acidic residues" evidence="3">
    <location>
        <begin position="540"/>
        <end position="564"/>
    </location>
</feature>
<dbReference type="InterPro" id="IPR007531">
    <property type="entry name" value="Dysbindin"/>
</dbReference>
<protein>
    <submittedName>
        <fullName evidence="4">Putative dysbindin protein</fullName>
    </submittedName>
</protein>
<feature type="compositionally biased region" description="Basic residues" evidence="3">
    <location>
        <begin position="370"/>
        <end position="388"/>
    </location>
</feature>
<dbReference type="EMBL" id="JRES01000836">
    <property type="protein sequence ID" value="KNC27866.1"/>
    <property type="molecule type" value="Genomic_DNA"/>
</dbReference>
<dbReference type="Proteomes" id="UP000037069">
    <property type="component" value="Unassembled WGS sequence"/>
</dbReference>
<evidence type="ECO:0000313" key="4">
    <source>
        <dbReference type="EMBL" id="KNC27866.1"/>
    </source>
</evidence>
<dbReference type="AlphaFoldDB" id="A0A0L0C6K6"/>
<keyword evidence="2" id="KW-0175">Coiled coil</keyword>
<comment type="caution">
    <text evidence="4">The sequence shown here is derived from an EMBL/GenBank/DDBJ whole genome shotgun (WGS) entry which is preliminary data.</text>
</comment>
<reference evidence="4 5" key="1">
    <citation type="journal article" date="2015" name="Nat. Commun.">
        <title>Lucilia cuprina genome unlocks parasitic fly biology to underpin future interventions.</title>
        <authorList>
            <person name="Anstead C.A."/>
            <person name="Korhonen P.K."/>
            <person name="Young N.D."/>
            <person name="Hall R.S."/>
            <person name="Jex A.R."/>
            <person name="Murali S.C."/>
            <person name="Hughes D.S."/>
            <person name="Lee S.F."/>
            <person name="Perry T."/>
            <person name="Stroehlein A.J."/>
            <person name="Ansell B.R."/>
            <person name="Breugelmans B."/>
            <person name="Hofmann A."/>
            <person name="Qu J."/>
            <person name="Dugan S."/>
            <person name="Lee S.L."/>
            <person name="Chao H."/>
            <person name="Dinh H."/>
            <person name="Han Y."/>
            <person name="Doddapaneni H.V."/>
            <person name="Worley K.C."/>
            <person name="Muzny D.M."/>
            <person name="Ioannidis P."/>
            <person name="Waterhouse R.M."/>
            <person name="Zdobnov E.M."/>
            <person name="James P.J."/>
            <person name="Bagnall N.H."/>
            <person name="Kotze A.C."/>
            <person name="Gibbs R.A."/>
            <person name="Richards S."/>
            <person name="Batterham P."/>
            <person name="Gasser R.B."/>
        </authorList>
    </citation>
    <scope>NUCLEOTIDE SEQUENCE [LARGE SCALE GENOMIC DNA]</scope>
    <source>
        <strain evidence="4 5">LS</strain>
        <tissue evidence="4">Full body</tissue>
    </source>
</reference>